<evidence type="ECO:0000256" key="1">
    <source>
        <dbReference type="ARBA" id="ARBA00009477"/>
    </source>
</evidence>
<keyword evidence="5" id="KW-1185">Reference proteome</keyword>
<dbReference type="RefSeq" id="WP_245764277.1">
    <property type="nucleotide sequence ID" value="NZ_FPAJ01000004.1"/>
</dbReference>
<dbReference type="PANTHER" id="PTHR30469">
    <property type="entry name" value="MULTIDRUG RESISTANCE PROTEIN MDTA"/>
    <property type="match status" value="1"/>
</dbReference>
<sequence>MIKPVLTALICLLPLASHAQDAAVLTPSGDPAPMRAVKLITPSGSVQPDKRVFFGQIVAKETVDVSFEVGGRLVSFDAQEGEFLEAGTQIAALDRAPFERAVERARLQLEQSERDYVRLQKLAQSNTVAETQVEDSKTARDLAEVALEEAQDDLDDATLIVPFRALVASRLTPNFANVSPGQAIVRLHDMSEVRVEIDVPERLFQQRGHKDSLSFTGKSPLFPAEVPLELREFNAETQSIGQSYRVTFALPADMVSPSIIPGASMTVTATMATPDTPIAIVPPSAVTIDSGSTKVMVYTPDENAQTGTVDWQDVEVGSITGTDIALSGLAPDTQIVAAGAHLLRPGETVRPYAGLSAE</sequence>
<dbReference type="EMBL" id="FPAJ01000004">
    <property type="protein sequence ID" value="SFT03329.1"/>
    <property type="molecule type" value="Genomic_DNA"/>
</dbReference>
<accession>A0A1I6UPH1</accession>
<evidence type="ECO:0000256" key="2">
    <source>
        <dbReference type="SAM" id="Coils"/>
    </source>
</evidence>
<reference evidence="5" key="1">
    <citation type="submission" date="2016-10" db="EMBL/GenBank/DDBJ databases">
        <authorList>
            <person name="Varghese N."/>
            <person name="Submissions S."/>
        </authorList>
    </citation>
    <scope>NUCLEOTIDE SEQUENCE [LARGE SCALE GENOMIC DNA]</scope>
    <source>
        <strain evidence="5">DSM 23422</strain>
    </source>
</reference>
<dbReference type="Gene3D" id="2.40.30.170">
    <property type="match status" value="1"/>
</dbReference>
<dbReference type="NCBIfam" id="TIGR01730">
    <property type="entry name" value="RND_mfp"/>
    <property type="match status" value="1"/>
</dbReference>
<keyword evidence="3" id="KW-0732">Signal</keyword>
<comment type="similarity">
    <text evidence="1">Belongs to the membrane fusion protein (MFP) (TC 8.A.1) family.</text>
</comment>
<dbReference type="AlphaFoldDB" id="A0A1I6UPH1"/>
<dbReference type="Gene3D" id="1.10.287.470">
    <property type="entry name" value="Helix hairpin bin"/>
    <property type="match status" value="1"/>
</dbReference>
<name>A0A1I6UPH1_9RHOB</name>
<dbReference type="STRING" id="394264.SAMN04488040_2885"/>
<dbReference type="Gene3D" id="2.40.50.100">
    <property type="match status" value="1"/>
</dbReference>
<dbReference type="Gene3D" id="2.40.420.20">
    <property type="match status" value="1"/>
</dbReference>
<dbReference type="InterPro" id="IPR006143">
    <property type="entry name" value="RND_pump_MFP"/>
</dbReference>
<evidence type="ECO:0000256" key="3">
    <source>
        <dbReference type="SAM" id="SignalP"/>
    </source>
</evidence>
<proteinExistence type="inferred from homology"/>
<organism evidence="4 5">
    <name type="scientific">Sulfitobacter marinus</name>
    <dbReference type="NCBI Taxonomy" id="394264"/>
    <lineage>
        <taxon>Bacteria</taxon>
        <taxon>Pseudomonadati</taxon>
        <taxon>Pseudomonadota</taxon>
        <taxon>Alphaproteobacteria</taxon>
        <taxon>Rhodobacterales</taxon>
        <taxon>Roseobacteraceae</taxon>
        <taxon>Sulfitobacter</taxon>
    </lineage>
</organism>
<dbReference type="GO" id="GO:1990281">
    <property type="term" value="C:efflux pump complex"/>
    <property type="evidence" value="ECO:0007669"/>
    <property type="project" value="TreeGrafter"/>
</dbReference>
<evidence type="ECO:0000313" key="4">
    <source>
        <dbReference type="EMBL" id="SFT03329.1"/>
    </source>
</evidence>
<keyword evidence="2" id="KW-0175">Coiled coil</keyword>
<evidence type="ECO:0000313" key="5">
    <source>
        <dbReference type="Proteomes" id="UP000199239"/>
    </source>
</evidence>
<dbReference type="SUPFAM" id="SSF111369">
    <property type="entry name" value="HlyD-like secretion proteins"/>
    <property type="match status" value="1"/>
</dbReference>
<gene>
    <name evidence="4" type="ORF">SAMN04488040_2885</name>
</gene>
<dbReference type="PANTHER" id="PTHR30469:SF20">
    <property type="entry name" value="EFFLUX RND TRANSPORTER PERIPLASMIC ADAPTOR SUBUNIT"/>
    <property type="match status" value="1"/>
</dbReference>
<protein>
    <submittedName>
        <fullName evidence="4">RND family efflux transporter, MFP subunit</fullName>
    </submittedName>
</protein>
<dbReference type="Proteomes" id="UP000199239">
    <property type="component" value="Unassembled WGS sequence"/>
</dbReference>
<feature type="signal peptide" evidence="3">
    <location>
        <begin position="1"/>
        <end position="19"/>
    </location>
</feature>
<feature type="coiled-coil region" evidence="2">
    <location>
        <begin position="102"/>
        <end position="160"/>
    </location>
</feature>
<feature type="chain" id="PRO_5011636542" evidence="3">
    <location>
        <begin position="20"/>
        <end position="358"/>
    </location>
</feature>
<dbReference type="GO" id="GO:0015562">
    <property type="term" value="F:efflux transmembrane transporter activity"/>
    <property type="evidence" value="ECO:0007669"/>
    <property type="project" value="TreeGrafter"/>
</dbReference>